<dbReference type="RefSeq" id="WP_344522262.1">
    <property type="nucleotide sequence ID" value="NZ_BAAAUG010000069.1"/>
</dbReference>
<sequence>MSWRVANSLETLRRQIDARFPARSVAADGSIGDAAHEKRGRDSDHNPWYGPGIVTARDFTHDPAHGLDIQQMADQLLDSRDPRIKYVIANRRIAVNTSWQWGPYEGANPHEAHFHLSVVADPRCDESQNWSLPILDEAPDGGGGDGSAGNFVTWGTGVNVRAQPRLDAPVVAVLSGPTRVTVSCQTRGDMVNTAGRSNDAWAFVPDLGGYVTNIFIDHPDAWLPGIGEC</sequence>
<protein>
    <recommendedName>
        <fullName evidence="3">SH3 domain-containing protein</fullName>
    </recommendedName>
</protein>
<accession>A0ABP6MGP2</accession>
<name>A0ABP6MGP2_9ACTN</name>
<dbReference type="EMBL" id="BAAAUG010000069">
    <property type="protein sequence ID" value="GAA3112935.1"/>
    <property type="molecule type" value="Genomic_DNA"/>
</dbReference>
<evidence type="ECO:0008006" key="3">
    <source>
        <dbReference type="Google" id="ProtNLM"/>
    </source>
</evidence>
<dbReference type="Proteomes" id="UP001501637">
    <property type="component" value="Unassembled WGS sequence"/>
</dbReference>
<gene>
    <name evidence="1" type="ORF">GCM10010449_38990</name>
</gene>
<comment type="caution">
    <text evidence="1">The sequence shown here is derived from an EMBL/GenBank/DDBJ whole genome shotgun (WGS) entry which is preliminary data.</text>
</comment>
<proteinExistence type="predicted"/>
<organism evidence="1 2">
    <name type="scientific">Streptomyces rectiviolaceus</name>
    <dbReference type="NCBI Taxonomy" id="332591"/>
    <lineage>
        <taxon>Bacteria</taxon>
        <taxon>Bacillati</taxon>
        <taxon>Actinomycetota</taxon>
        <taxon>Actinomycetes</taxon>
        <taxon>Kitasatosporales</taxon>
        <taxon>Streptomycetaceae</taxon>
        <taxon>Streptomyces</taxon>
    </lineage>
</organism>
<keyword evidence="2" id="KW-1185">Reference proteome</keyword>
<evidence type="ECO:0000313" key="2">
    <source>
        <dbReference type="Proteomes" id="UP001501637"/>
    </source>
</evidence>
<reference evidence="2" key="1">
    <citation type="journal article" date="2019" name="Int. J. Syst. Evol. Microbiol.">
        <title>The Global Catalogue of Microorganisms (GCM) 10K type strain sequencing project: providing services to taxonomists for standard genome sequencing and annotation.</title>
        <authorList>
            <consortium name="The Broad Institute Genomics Platform"/>
            <consortium name="The Broad Institute Genome Sequencing Center for Infectious Disease"/>
            <person name="Wu L."/>
            <person name="Ma J."/>
        </authorList>
    </citation>
    <scope>NUCLEOTIDE SEQUENCE [LARGE SCALE GENOMIC DNA]</scope>
    <source>
        <strain evidence="2">JCM 9092</strain>
    </source>
</reference>
<evidence type="ECO:0000313" key="1">
    <source>
        <dbReference type="EMBL" id="GAA3112935.1"/>
    </source>
</evidence>